<proteinExistence type="predicted"/>
<gene>
    <name evidence="1" type="ORF">FOZ62_009176</name>
</gene>
<reference evidence="1 2" key="1">
    <citation type="submission" date="2020-04" db="EMBL/GenBank/DDBJ databases">
        <title>Perkinsus olseni comparative genomics.</title>
        <authorList>
            <person name="Bogema D.R."/>
        </authorList>
    </citation>
    <scope>NUCLEOTIDE SEQUENCE [LARGE SCALE GENOMIC DNA]</scope>
    <source>
        <strain evidence="1">ATCC PRA-205</strain>
    </source>
</reference>
<organism evidence="1 2">
    <name type="scientific">Perkinsus olseni</name>
    <name type="common">Perkinsus atlanticus</name>
    <dbReference type="NCBI Taxonomy" id="32597"/>
    <lineage>
        <taxon>Eukaryota</taxon>
        <taxon>Sar</taxon>
        <taxon>Alveolata</taxon>
        <taxon>Perkinsozoa</taxon>
        <taxon>Perkinsea</taxon>
        <taxon>Perkinsida</taxon>
        <taxon>Perkinsidae</taxon>
        <taxon>Perkinsus</taxon>
    </lineage>
</organism>
<comment type="caution">
    <text evidence="1">The sequence shown here is derived from an EMBL/GenBank/DDBJ whole genome shotgun (WGS) entry which is preliminary data.</text>
</comment>
<protein>
    <submittedName>
        <fullName evidence="1">Uncharacterized protein</fullName>
    </submittedName>
</protein>
<sequence length="156" mass="17623">VIRARPLGAAAEPLCICNSRSPLDSWWLNLCDSPNAFELQDPKILGFDDYCIKMKLSWDGILRKYRTCVMRGEFLRGYLIESDIALRSRQAPPLGKFQRFKVGYYGSATTLILKSTAQRLSTESLSNLSHIARSSAGLEEIQRVLLLAAFPYKYSL</sequence>
<dbReference type="AlphaFoldDB" id="A0A7J6QVW5"/>
<accession>A0A7J6QVW5</accession>
<evidence type="ECO:0000313" key="2">
    <source>
        <dbReference type="Proteomes" id="UP000574390"/>
    </source>
</evidence>
<feature type="non-terminal residue" evidence="1">
    <location>
        <position position="156"/>
    </location>
</feature>
<dbReference type="Proteomes" id="UP000574390">
    <property type="component" value="Unassembled WGS sequence"/>
</dbReference>
<dbReference type="EMBL" id="JABANM010026761">
    <property type="protein sequence ID" value="KAF4712453.1"/>
    <property type="molecule type" value="Genomic_DNA"/>
</dbReference>
<evidence type="ECO:0000313" key="1">
    <source>
        <dbReference type="EMBL" id="KAF4712453.1"/>
    </source>
</evidence>
<feature type="non-terminal residue" evidence="1">
    <location>
        <position position="1"/>
    </location>
</feature>
<name>A0A7J6QVW5_PEROL</name>